<protein>
    <recommendedName>
        <fullName evidence="2">PDZ domain-containing protein</fullName>
    </recommendedName>
</protein>
<dbReference type="InterPro" id="IPR001478">
    <property type="entry name" value="PDZ"/>
</dbReference>
<sequence>MSRLMPSECEELQRSDSLGSHPQSHMSTESSPGRAAESRLGRAESVESSSSSSGGSLSLAERVEMNRRVLRQMLQKAHSKGTEGHQGPLSNQRLHNTYNKGGLNDTDYDSGIPLHDWKHQRAFPSATVLPLSPHHQQSKRLPEHARMKGRSHPLKADHTILPVQRDTPGLLLQSGASKVGRAGVVAGAGSGNLSDSSSSDSTCSGRRRPGHSPTRVRFQDESEKDAEVRYQDRVRQRRWAAERAQGPLGSKPSLAAYIDSRTGEAEPTAEHKSGRSQEVSRNGNSHYGALLCSHVGQQCEACGSVLDKASPLLPNSITFPLESANEEAEEKLVPCWLAATLPSHPVRIERIRETYVGPSDSLIMDSDGTRCRTAVTRDTAAGTRTLERSKRRSMEEESSPETISTSRDGPGGLEAPCSGSPGQLETGLLNGTAALPPNPYAPEPAGKSPLVSKARLVSTMPPGGDPLPQPVPPPLQSRKSALKPATVDRSRGHRGTGLRLSPPHRPAHREPPEAAGDEGFSPQESLREGSQVLINHCPTQKGFAASSQSGDTAVRPGRPGPEPAGLEQDQITRASPTETVHGHLTEGAVQGPIRPEHEKEDSPSPSADGVSDEGQRDVRPRLSLRRFFSAIGLRPGAGPLRRGRSSSAEQLGPPPETPAASPVRPRTAQAEPGLLRKTPSLQSLRLGSPFLQLKKFSSVQNLQSPKRKLDRSSAYTPGEEPRSPAPSRGLLRSLSVEDVGCPSALRSVGRVAQVFPDGTLLLELSRPPTGTFGFLISRGKGRVDSGVYVEEMGDSSTQKLYAGLLGVGDEIVEVSGQKVAGLSLDTVTRLMTQSGTSSLRVLRQRPPTPPPLRVTARAAKAGGERLLALLVWTCLR</sequence>
<dbReference type="InterPro" id="IPR051741">
    <property type="entry name" value="PAR6_homolog"/>
</dbReference>
<dbReference type="FunFam" id="2.30.42.10:FF:000215">
    <property type="entry name" value="uncharacterized protein KIAA1614 homolog"/>
    <property type="match status" value="1"/>
</dbReference>
<feature type="compositionally biased region" description="Basic and acidic residues" evidence="1">
    <location>
        <begin position="261"/>
        <end position="275"/>
    </location>
</feature>
<dbReference type="InterPro" id="IPR036034">
    <property type="entry name" value="PDZ_sf"/>
</dbReference>
<dbReference type="EMBL" id="JAROKS010000002">
    <property type="protein sequence ID" value="KAK1806091.1"/>
    <property type="molecule type" value="Genomic_DNA"/>
</dbReference>
<feature type="region of interest" description="Disordered" evidence="1">
    <location>
        <begin position="633"/>
        <end position="681"/>
    </location>
</feature>
<dbReference type="GO" id="GO:0016324">
    <property type="term" value="C:apical plasma membrane"/>
    <property type="evidence" value="ECO:0007669"/>
    <property type="project" value="TreeGrafter"/>
</dbReference>
<name>A0AAD8ZVT9_9TELE</name>
<dbReference type="InterPro" id="IPR032756">
    <property type="entry name" value="DUF4685"/>
</dbReference>
<dbReference type="SUPFAM" id="SSF50156">
    <property type="entry name" value="PDZ domain-like"/>
    <property type="match status" value="1"/>
</dbReference>
<dbReference type="PANTHER" id="PTHR14102">
    <property type="entry name" value="PAR-6-RELATED"/>
    <property type="match status" value="1"/>
</dbReference>
<dbReference type="GO" id="GO:0005634">
    <property type="term" value="C:nucleus"/>
    <property type="evidence" value="ECO:0007669"/>
    <property type="project" value="TreeGrafter"/>
</dbReference>
<organism evidence="3 4">
    <name type="scientific">Electrophorus voltai</name>
    <dbReference type="NCBI Taxonomy" id="2609070"/>
    <lineage>
        <taxon>Eukaryota</taxon>
        <taxon>Metazoa</taxon>
        <taxon>Chordata</taxon>
        <taxon>Craniata</taxon>
        <taxon>Vertebrata</taxon>
        <taxon>Euteleostomi</taxon>
        <taxon>Actinopterygii</taxon>
        <taxon>Neopterygii</taxon>
        <taxon>Teleostei</taxon>
        <taxon>Ostariophysi</taxon>
        <taxon>Gymnotiformes</taxon>
        <taxon>Gymnotoidei</taxon>
        <taxon>Gymnotidae</taxon>
        <taxon>Electrophorus</taxon>
    </lineage>
</organism>
<feature type="compositionally biased region" description="Low complexity" evidence="1">
    <location>
        <begin position="48"/>
        <end position="59"/>
    </location>
</feature>
<gene>
    <name evidence="3" type="ORF">P4O66_013130</name>
</gene>
<dbReference type="PANTHER" id="PTHR14102:SF12">
    <property type="entry name" value="CDNA SEQUENCE BC034090"/>
    <property type="match status" value="1"/>
</dbReference>
<dbReference type="PROSITE" id="PS50106">
    <property type="entry name" value="PDZ"/>
    <property type="match status" value="1"/>
</dbReference>
<dbReference type="GO" id="GO:0060341">
    <property type="term" value="P:regulation of cellular localization"/>
    <property type="evidence" value="ECO:0007669"/>
    <property type="project" value="TreeGrafter"/>
</dbReference>
<dbReference type="Proteomes" id="UP001239994">
    <property type="component" value="Unassembled WGS sequence"/>
</dbReference>
<feature type="compositionally biased region" description="Polar residues" evidence="1">
    <location>
        <begin position="569"/>
        <end position="578"/>
    </location>
</feature>
<dbReference type="GO" id="GO:0005938">
    <property type="term" value="C:cell cortex"/>
    <property type="evidence" value="ECO:0007669"/>
    <property type="project" value="TreeGrafter"/>
</dbReference>
<dbReference type="GO" id="GO:0007098">
    <property type="term" value="P:centrosome cycle"/>
    <property type="evidence" value="ECO:0007669"/>
    <property type="project" value="TreeGrafter"/>
</dbReference>
<reference evidence="3" key="1">
    <citation type="submission" date="2023-03" db="EMBL/GenBank/DDBJ databases">
        <title>Electrophorus voltai genome.</title>
        <authorList>
            <person name="Bian C."/>
        </authorList>
    </citation>
    <scope>NUCLEOTIDE SEQUENCE</scope>
    <source>
        <strain evidence="3">CB-2022</strain>
        <tissue evidence="3">Muscle</tissue>
    </source>
</reference>
<feature type="region of interest" description="Disordered" evidence="1">
    <location>
        <begin position="261"/>
        <end position="282"/>
    </location>
</feature>
<evidence type="ECO:0000313" key="4">
    <source>
        <dbReference type="Proteomes" id="UP001239994"/>
    </source>
</evidence>
<evidence type="ECO:0000256" key="1">
    <source>
        <dbReference type="SAM" id="MobiDB-lite"/>
    </source>
</evidence>
<proteinExistence type="predicted"/>
<feature type="region of interest" description="Disordered" evidence="1">
    <location>
        <begin position="378"/>
        <end position="621"/>
    </location>
</feature>
<accession>A0AAD8ZVT9</accession>
<feature type="compositionally biased region" description="Basic and acidic residues" evidence="1">
    <location>
        <begin position="385"/>
        <end position="395"/>
    </location>
</feature>
<feature type="compositionally biased region" description="Basic and acidic residues" evidence="1">
    <location>
        <begin position="36"/>
        <end position="45"/>
    </location>
</feature>
<feature type="region of interest" description="Disordered" evidence="1">
    <location>
        <begin position="701"/>
        <end position="730"/>
    </location>
</feature>
<feature type="compositionally biased region" description="Polar residues" evidence="1">
    <location>
        <begin position="15"/>
        <end position="31"/>
    </location>
</feature>
<feature type="compositionally biased region" description="Pro residues" evidence="1">
    <location>
        <begin position="463"/>
        <end position="475"/>
    </location>
</feature>
<dbReference type="Pfam" id="PF00595">
    <property type="entry name" value="PDZ"/>
    <property type="match status" value="1"/>
</dbReference>
<dbReference type="GO" id="GO:0007163">
    <property type="term" value="P:establishment or maintenance of cell polarity"/>
    <property type="evidence" value="ECO:0007669"/>
    <property type="project" value="TreeGrafter"/>
</dbReference>
<keyword evidence="4" id="KW-1185">Reference proteome</keyword>
<dbReference type="Gene3D" id="2.30.42.10">
    <property type="match status" value="1"/>
</dbReference>
<evidence type="ECO:0000313" key="3">
    <source>
        <dbReference type="EMBL" id="KAK1806091.1"/>
    </source>
</evidence>
<dbReference type="Pfam" id="PF15737">
    <property type="entry name" value="DUF4685"/>
    <property type="match status" value="1"/>
</dbReference>
<feature type="domain" description="PDZ" evidence="2">
    <location>
        <begin position="761"/>
        <end position="846"/>
    </location>
</feature>
<feature type="compositionally biased region" description="Low complexity" evidence="1">
    <location>
        <begin position="633"/>
        <end position="648"/>
    </location>
</feature>
<dbReference type="AlphaFoldDB" id="A0AAD8ZVT9"/>
<feature type="region of interest" description="Disordered" evidence="1">
    <location>
        <begin position="75"/>
        <end position="94"/>
    </location>
</feature>
<comment type="caution">
    <text evidence="3">The sequence shown here is derived from an EMBL/GenBank/DDBJ whole genome shotgun (WGS) entry which is preliminary data.</text>
</comment>
<evidence type="ECO:0000259" key="2">
    <source>
        <dbReference type="PROSITE" id="PS50106"/>
    </source>
</evidence>
<feature type="compositionally biased region" description="Basic and acidic residues" evidence="1">
    <location>
        <begin position="217"/>
        <end position="229"/>
    </location>
</feature>
<feature type="region of interest" description="Disordered" evidence="1">
    <location>
        <begin position="1"/>
        <end position="61"/>
    </location>
</feature>
<feature type="region of interest" description="Disordered" evidence="1">
    <location>
        <begin position="188"/>
        <end position="229"/>
    </location>
</feature>